<dbReference type="PROSITE" id="PS00893">
    <property type="entry name" value="NUDIX_BOX"/>
    <property type="match status" value="1"/>
</dbReference>
<organism evidence="3 4">
    <name type="scientific">Natronolimnobius baerhuensis</name>
    <dbReference type="NCBI Taxonomy" id="253108"/>
    <lineage>
        <taxon>Archaea</taxon>
        <taxon>Methanobacteriati</taxon>
        <taxon>Methanobacteriota</taxon>
        <taxon>Stenosarchaea group</taxon>
        <taxon>Halobacteria</taxon>
        <taxon>Halobacteriales</taxon>
        <taxon>Natrialbaceae</taxon>
        <taxon>Natronolimnobius</taxon>
    </lineage>
</organism>
<dbReference type="SUPFAM" id="SSF55811">
    <property type="entry name" value="Nudix"/>
    <property type="match status" value="1"/>
</dbReference>
<comment type="caution">
    <text evidence="3">The sequence shown here is derived from an EMBL/GenBank/DDBJ whole genome shotgun (WGS) entry which is preliminary data.</text>
</comment>
<dbReference type="OrthoDB" id="45616at2157"/>
<evidence type="ECO:0000313" key="4">
    <source>
        <dbReference type="Proteomes" id="UP000196084"/>
    </source>
</evidence>
<dbReference type="GO" id="GO:0016787">
    <property type="term" value="F:hydrolase activity"/>
    <property type="evidence" value="ECO:0007669"/>
    <property type="project" value="UniProtKB-KW"/>
</dbReference>
<dbReference type="Gene3D" id="3.90.79.10">
    <property type="entry name" value="Nucleoside Triphosphate Pyrophosphohydrolase"/>
    <property type="match status" value="1"/>
</dbReference>
<dbReference type="EMBL" id="MWPH01000002">
    <property type="protein sequence ID" value="OVE85115.1"/>
    <property type="molecule type" value="Genomic_DNA"/>
</dbReference>
<dbReference type="RefSeq" id="WP_054862592.1">
    <property type="nucleotide sequence ID" value="NZ_MWPH01000002.1"/>
</dbReference>
<dbReference type="InterPro" id="IPR020084">
    <property type="entry name" value="NUDIX_hydrolase_CS"/>
</dbReference>
<name>A0A202EA29_9EURY</name>
<dbReference type="CDD" id="cd03674">
    <property type="entry name" value="NUDIX_Hydrolase"/>
    <property type="match status" value="1"/>
</dbReference>
<dbReference type="Pfam" id="PF00293">
    <property type="entry name" value="NUDIX"/>
    <property type="match status" value="1"/>
</dbReference>
<gene>
    <name evidence="3" type="ORF">B2G88_12285</name>
</gene>
<protein>
    <submittedName>
        <fullName evidence="3">NUDIX hydrolase</fullName>
    </submittedName>
</protein>
<feature type="domain" description="Nudix hydrolase" evidence="2">
    <location>
        <begin position="4"/>
        <end position="150"/>
    </location>
</feature>
<keyword evidence="4" id="KW-1185">Reference proteome</keyword>
<dbReference type="Proteomes" id="UP000196084">
    <property type="component" value="Unassembled WGS sequence"/>
</dbReference>
<evidence type="ECO:0000313" key="3">
    <source>
        <dbReference type="EMBL" id="OVE85115.1"/>
    </source>
</evidence>
<reference evidence="3 4" key="1">
    <citation type="submission" date="2017-02" db="EMBL/GenBank/DDBJ databases">
        <title>Natronthermophilus aegyptiacus gen. nov.,sp. nov., an aerobic, extremely halophilic alkalithermophilic archaeon isolated from the athalassohaline Wadi An Natrun, Egypt.</title>
        <authorList>
            <person name="Zhao B."/>
        </authorList>
    </citation>
    <scope>NUCLEOTIDE SEQUENCE [LARGE SCALE GENOMIC DNA]</scope>
    <source>
        <strain evidence="3 4">CGMCC 1.3597</strain>
    </source>
</reference>
<sequence length="155" mass="17012">METTRHFTTTVYIVNNGATALHEHERLGITIPPGGHIDRDELPHEAALREVKEETGLEPTLLAEPEAVDSPAGRALPEPHHHMLYDVNVHDGQVGHQHIDLIYYATVSSRDLAPADGEAGVDAWAWYSRADLRDSELDSDVVSFGCEAIQAASEQ</sequence>
<keyword evidence="1 3" id="KW-0378">Hydrolase</keyword>
<dbReference type="PROSITE" id="PS51462">
    <property type="entry name" value="NUDIX"/>
    <property type="match status" value="1"/>
</dbReference>
<dbReference type="AlphaFoldDB" id="A0A202EA29"/>
<proteinExistence type="predicted"/>
<evidence type="ECO:0000259" key="2">
    <source>
        <dbReference type="PROSITE" id="PS51462"/>
    </source>
</evidence>
<dbReference type="InterPro" id="IPR000086">
    <property type="entry name" value="NUDIX_hydrolase_dom"/>
</dbReference>
<accession>A0A202EA29</accession>
<dbReference type="InterPro" id="IPR015797">
    <property type="entry name" value="NUDIX_hydrolase-like_dom_sf"/>
</dbReference>
<evidence type="ECO:0000256" key="1">
    <source>
        <dbReference type="ARBA" id="ARBA00022801"/>
    </source>
</evidence>